<dbReference type="EMBL" id="CP089983">
    <property type="protein sequence ID" value="WXB04146.1"/>
    <property type="molecule type" value="Genomic_DNA"/>
</dbReference>
<protein>
    <submittedName>
        <fullName evidence="1">Uncharacterized protein</fullName>
    </submittedName>
</protein>
<dbReference type="RefSeq" id="WP_394833781.1">
    <property type="nucleotide sequence ID" value="NZ_CP089929.1"/>
</dbReference>
<organism evidence="1 2">
    <name type="scientific">Pendulispora rubella</name>
    <dbReference type="NCBI Taxonomy" id="2741070"/>
    <lineage>
        <taxon>Bacteria</taxon>
        <taxon>Pseudomonadati</taxon>
        <taxon>Myxococcota</taxon>
        <taxon>Myxococcia</taxon>
        <taxon>Myxococcales</taxon>
        <taxon>Sorangiineae</taxon>
        <taxon>Pendulisporaceae</taxon>
        <taxon>Pendulispora</taxon>
    </lineage>
</organism>
<keyword evidence="2" id="KW-1185">Reference proteome</keyword>
<accession>A0ABZ2KZP4</accession>
<reference evidence="1" key="1">
    <citation type="submission" date="2021-12" db="EMBL/GenBank/DDBJ databases">
        <title>Discovery of the Pendulisporaceae a myxobacterial family with distinct sporulation behavior and unique specialized metabolism.</title>
        <authorList>
            <person name="Garcia R."/>
            <person name="Popoff A."/>
            <person name="Bader C.D."/>
            <person name="Loehr J."/>
            <person name="Walesch S."/>
            <person name="Walt C."/>
            <person name="Boldt J."/>
            <person name="Bunk B."/>
            <person name="Haeckl F.J.F.P.J."/>
            <person name="Gunesch A.P."/>
            <person name="Birkelbach J."/>
            <person name="Nuebel U."/>
            <person name="Pietschmann T."/>
            <person name="Bach T."/>
            <person name="Mueller R."/>
        </authorList>
    </citation>
    <scope>NUCLEOTIDE SEQUENCE</scope>
    <source>
        <strain evidence="1">MSr11367</strain>
    </source>
</reference>
<evidence type="ECO:0000313" key="1">
    <source>
        <dbReference type="EMBL" id="WXB04146.1"/>
    </source>
</evidence>
<proteinExistence type="predicted"/>
<sequence length="388" mass="41613">MRKGIWGDIAGRVAMLLAALTLVPAGYAGCRTNEEERDGAEAGVRGVYSMDAIDGKGDMALLSFFDDQRYWLWKNMPECRVSADIDACGEWGRYVVAGAELTLTDDRTRTTRSFPFQRRVAQKLPSLTPAGMPIRTLGEGLVNGGSQLMEESRPLASEVSVGERVMRLIERPIELLTTCEANEAGSGAIPGAQSPGANFERGVFRSGEFAQGATHDTRTASTGTLFENVSSGSHRYALISERLPAGTTWEEANAALQRFNGPTAPALRGDGDDPNATKGWVVDPVFNLPVGCVTFERGDGWARNTTQWNHPFIGTITRWVVDGGDCSYRILTVGEGQGGSLENTSSLLGEGITAARHLGNVMGGPAIFEQLDEQLLKSVRPARPGGGC</sequence>
<name>A0ABZ2KZP4_9BACT</name>
<evidence type="ECO:0000313" key="2">
    <source>
        <dbReference type="Proteomes" id="UP001374803"/>
    </source>
</evidence>
<dbReference type="Proteomes" id="UP001374803">
    <property type="component" value="Chromosome"/>
</dbReference>
<gene>
    <name evidence="1" type="ORF">LVJ94_45475</name>
</gene>